<name>A0ABC9Z6K2_9NOCA</name>
<protein>
    <submittedName>
        <fullName evidence="1">Uncharacterized protein</fullName>
    </submittedName>
</protein>
<dbReference type="AlphaFoldDB" id="A0ABC9Z6K2"/>
<organism evidence="1 2">
    <name type="scientific">Nocardia seriolae</name>
    <dbReference type="NCBI Taxonomy" id="37332"/>
    <lineage>
        <taxon>Bacteria</taxon>
        <taxon>Bacillati</taxon>
        <taxon>Actinomycetota</taxon>
        <taxon>Actinomycetes</taxon>
        <taxon>Mycobacteriales</taxon>
        <taxon>Nocardiaceae</taxon>
        <taxon>Nocardia</taxon>
    </lineage>
</organism>
<comment type="caution">
    <text evidence="1">The sequence shown here is derived from an EMBL/GenBank/DDBJ whole genome shotgun (WGS) entry which is preliminary data.</text>
</comment>
<accession>A0ABC9Z6K2</accession>
<proteinExistence type="predicted"/>
<gene>
    <name evidence="1" type="ORF">NSK11_contig00200-0007</name>
</gene>
<evidence type="ECO:0000313" key="1">
    <source>
        <dbReference type="EMBL" id="GAP33015.1"/>
    </source>
</evidence>
<reference evidence="1 2" key="2">
    <citation type="journal article" date="2016" name="Genome Announc.">
        <title>Draft Genome Sequence of Erythromycin- and Oxytetracycline-Sensitive Nocardia seriolae Strain U-1 (NBRC 110359).</title>
        <authorList>
            <person name="Imajoh M."/>
            <person name="Sukeda M."/>
            <person name="Shimizu M."/>
            <person name="Yamane J."/>
            <person name="Ohnishi K."/>
            <person name="Oshima S."/>
        </authorList>
    </citation>
    <scope>NUCLEOTIDE SEQUENCE [LARGE SCALE GENOMIC DNA]</scope>
    <source>
        <strain evidence="1 2">U-1</strain>
    </source>
</reference>
<evidence type="ECO:0000313" key="2">
    <source>
        <dbReference type="Proteomes" id="UP000037179"/>
    </source>
</evidence>
<reference evidence="2" key="1">
    <citation type="submission" date="2015-07" db="EMBL/GenBank/DDBJ databases">
        <title>Nocardia seriolae U-1 whole genome shotgun sequence.</title>
        <authorList>
            <person name="Imajoh M."/>
            <person name="Fukumoto Y."/>
            <person name="Sukeda M."/>
            <person name="Yamane J."/>
            <person name="Yamasaki K."/>
            <person name="Shimizu M."/>
            <person name="Ohnishi K."/>
            <person name="Oshima S."/>
        </authorList>
    </citation>
    <scope>NUCLEOTIDE SEQUENCE [LARGE SCALE GENOMIC DNA]</scope>
    <source>
        <strain evidence="2">U-1</strain>
    </source>
</reference>
<dbReference type="Proteomes" id="UP000037179">
    <property type="component" value="Unassembled WGS sequence"/>
</dbReference>
<keyword evidence="2" id="KW-1185">Reference proteome</keyword>
<dbReference type="EMBL" id="BBYQ01000200">
    <property type="protein sequence ID" value="GAP33015.1"/>
    <property type="molecule type" value="Genomic_DNA"/>
</dbReference>
<sequence>MRGRRVAGQVGLVGVAGFGRDPRGGVTVDQAVDRMVEADQAGGPFGSEAQLAAEAGPQALAAPAEIGGELLDAESAVTGHDSRPGPVDLGVRVAVVA</sequence>